<evidence type="ECO:0000259" key="4">
    <source>
        <dbReference type="Pfam" id="PF20696"/>
    </source>
</evidence>
<dbReference type="InterPro" id="IPR049381">
    <property type="entry name" value="UbiD-like_C"/>
</dbReference>
<feature type="domain" description="3-octaprenyl-4-hydroxybenzoate carboxy-lyase-like C-terminal" evidence="4">
    <location>
        <begin position="322"/>
        <end position="445"/>
    </location>
</feature>
<dbReference type="SUPFAM" id="SSF143968">
    <property type="entry name" value="UbiD C-terminal domain-like"/>
    <property type="match status" value="1"/>
</dbReference>
<evidence type="ECO:0000313" key="5">
    <source>
        <dbReference type="EMBL" id="QNB46244.1"/>
    </source>
</evidence>
<name>A0A7G6E2E0_THEFR</name>
<dbReference type="InterPro" id="IPR049383">
    <property type="entry name" value="UbiD-like_N"/>
</dbReference>
<evidence type="ECO:0000313" key="6">
    <source>
        <dbReference type="Proteomes" id="UP000515847"/>
    </source>
</evidence>
<feature type="domain" description="3-octaprenyl-4-hydroxybenzoate carboxy-lyase-like Rift-related" evidence="2">
    <location>
        <begin position="121"/>
        <end position="317"/>
    </location>
</feature>
<evidence type="ECO:0000259" key="2">
    <source>
        <dbReference type="Pfam" id="PF01977"/>
    </source>
</evidence>
<dbReference type="GO" id="GO:0008694">
    <property type="term" value="F:4-hydroxy-3-polyprenylbenzoate decarboxylase activity"/>
    <property type="evidence" value="ECO:0007669"/>
    <property type="project" value="TreeGrafter"/>
</dbReference>
<dbReference type="InterPro" id="IPR048304">
    <property type="entry name" value="UbiD_Rift_dom"/>
</dbReference>
<keyword evidence="6" id="KW-1185">Reference proteome</keyword>
<evidence type="ECO:0000256" key="1">
    <source>
        <dbReference type="ARBA" id="ARBA00010021"/>
    </source>
</evidence>
<dbReference type="PANTHER" id="PTHR30108:SF17">
    <property type="entry name" value="FERULIC ACID DECARBOXYLASE 1"/>
    <property type="match status" value="1"/>
</dbReference>
<dbReference type="OrthoDB" id="9809841at2"/>
<reference evidence="5 6" key="1">
    <citation type="journal article" date="2019" name="Front. Microbiol.">
        <title>Thermoanaerosceptrum fracticalcis gen. nov. sp. nov., a Novel Fumarate-Fermenting Microorganism From a Deep Fractured Carbonate Aquifer of the US Great Basin.</title>
        <authorList>
            <person name="Hamilton-Brehm S.D."/>
            <person name="Stewart L.E."/>
            <person name="Zavarin M."/>
            <person name="Caldwell M."/>
            <person name="Lawson P.A."/>
            <person name="Onstott T.C."/>
            <person name="Grzymski J."/>
            <person name="Neveux I."/>
            <person name="Lollar B.S."/>
            <person name="Russell C.E."/>
            <person name="Moser D.P."/>
        </authorList>
    </citation>
    <scope>NUCLEOTIDE SEQUENCE [LARGE SCALE GENOMIC DNA]</scope>
    <source>
        <strain evidence="5 6">DRI-13</strain>
    </source>
</reference>
<dbReference type="PANTHER" id="PTHR30108">
    <property type="entry name" value="3-OCTAPRENYL-4-HYDROXYBENZOATE CARBOXY-LYASE-RELATED"/>
    <property type="match status" value="1"/>
</dbReference>
<dbReference type="Pfam" id="PF20696">
    <property type="entry name" value="UbiD_C"/>
    <property type="match status" value="1"/>
</dbReference>
<dbReference type="InterPro" id="IPR022390">
    <property type="entry name" value="HBDC"/>
</dbReference>
<dbReference type="Pfam" id="PF20695">
    <property type="entry name" value="UbiD_N"/>
    <property type="match status" value="1"/>
</dbReference>
<dbReference type="NCBIfam" id="TIGR03701">
    <property type="entry name" value="mena_SCO4490"/>
    <property type="match status" value="1"/>
</dbReference>
<evidence type="ECO:0000259" key="3">
    <source>
        <dbReference type="Pfam" id="PF20695"/>
    </source>
</evidence>
<dbReference type="GO" id="GO:0006744">
    <property type="term" value="P:ubiquinone biosynthetic process"/>
    <property type="evidence" value="ECO:0007669"/>
    <property type="project" value="TreeGrafter"/>
</dbReference>
<dbReference type="FunFam" id="3.40.1670.10:FF:000002">
    <property type="entry name" value="Menaquinone biosynthesis decarboxylase"/>
    <property type="match status" value="1"/>
</dbReference>
<comment type="similarity">
    <text evidence="1">Belongs to the UbiD family.</text>
</comment>
<sequence>MAYRNLRDFMQELEKKGLLHKVEAEVDPVLEITEITDRISKSFGPALYFSKVKGSPYPVLINTFGSMERMTMALGVQNLDEIGARIEEYLALPHVAGGNFMDKLLALPKVAEVTRFMPKMVKKAPCQEVVEHDPDLNTLPILHCWPQDGGRFITLPLVFTKDPETGKRNCGMYRMHVYDGKTTGMHWHLHKDGSRHYHRYKEKKGRMEVAVAIGADPATIYAATAPLPKDIDEMIFAGFLRKEPVEMVKCKTVDIEVPAEAEFVLEGYVDPEERRMEGPFGDHTGYYSLADEYPVFHLTCMTRRAKPIYPATVVGKPPMEDCFLGKATERIFLPLLKLQLPEIVDMNLPLEGVFHNCAVVSIKKSYPGHAKKVMHAIWGMGQMMFTKMIIVVDEHIDVQDMSTVWWKVFNNIDARRDVVVVEGPLDALDHASPLPHYGAKMGIDATKKWPSEGHHREWPDDIVMSPEIKDLVTRRWQEYGFSKK</sequence>
<feature type="domain" description="3-octaprenyl-4-hydroxybenzoate carboxy-lyase-like N-terminal" evidence="3">
    <location>
        <begin position="11"/>
        <end position="85"/>
    </location>
</feature>
<dbReference type="InterPro" id="IPR002830">
    <property type="entry name" value="UbiD"/>
</dbReference>
<accession>A0A7G6E2E0</accession>
<dbReference type="AlphaFoldDB" id="A0A7G6E2E0"/>
<organism evidence="5 6">
    <name type="scientific">Thermanaerosceptrum fracticalcis</name>
    <dbReference type="NCBI Taxonomy" id="1712410"/>
    <lineage>
        <taxon>Bacteria</taxon>
        <taxon>Bacillati</taxon>
        <taxon>Bacillota</taxon>
        <taxon>Clostridia</taxon>
        <taxon>Eubacteriales</taxon>
        <taxon>Peptococcaceae</taxon>
        <taxon>Thermanaerosceptrum</taxon>
    </lineage>
</organism>
<protein>
    <submittedName>
        <fullName evidence="5">Menaquinone biosynthesis decarboxylase</fullName>
    </submittedName>
</protein>
<dbReference type="Proteomes" id="UP000515847">
    <property type="component" value="Chromosome"/>
</dbReference>
<gene>
    <name evidence="5" type="ORF">BR63_07910</name>
</gene>
<dbReference type="Gene3D" id="1.20.5.570">
    <property type="entry name" value="Single helix bin"/>
    <property type="match status" value="1"/>
</dbReference>
<dbReference type="Gene3D" id="3.40.1670.10">
    <property type="entry name" value="UbiD C-terminal domain-like"/>
    <property type="match status" value="1"/>
</dbReference>
<dbReference type="EMBL" id="CP045798">
    <property type="protein sequence ID" value="QNB46244.1"/>
    <property type="molecule type" value="Genomic_DNA"/>
</dbReference>
<dbReference type="NCBIfam" id="TIGR00148">
    <property type="entry name" value="UbiD family decarboxylase"/>
    <property type="match status" value="1"/>
</dbReference>
<dbReference type="SUPFAM" id="SSF50475">
    <property type="entry name" value="FMN-binding split barrel"/>
    <property type="match status" value="1"/>
</dbReference>
<dbReference type="GO" id="GO:0005829">
    <property type="term" value="C:cytosol"/>
    <property type="evidence" value="ECO:0007669"/>
    <property type="project" value="TreeGrafter"/>
</dbReference>
<proteinExistence type="inferred from homology"/>
<dbReference type="Pfam" id="PF01977">
    <property type="entry name" value="UbiD"/>
    <property type="match status" value="1"/>
</dbReference>
<dbReference type="KEGG" id="tfr:BR63_07910"/>
<dbReference type="RefSeq" id="WP_034424846.1">
    <property type="nucleotide sequence ID" value="NZ_CP045798.1"/>
</dbReference>